<proteinExistence type="predicted"/>
<dbReference type="AlphaFoldDB" id="A0A1S1LE98"/>
<accession>A0A1S1LE98</accession>
<dbReference type="EMBL" id="MLIK01000004">
    <property type="protein sequence ID" value="OHU31262.1"/>
    <property type="molecule type" value="Genomic_DNA"/>
</dbReference>
<gene>
    <name evidence="1" type="ORF">BKG76_06260</name>
</gene>
<comment type="caution">
    <text evidence="1">The sequence shown here is derived from an EMBL/GenBank/DDBJ whole genome shotgun (WGS) entry which is preliminary data.</text>
</comment>
<dbReference type="Proteomes" id="UP000179616">
    <property type="component" value="Unassembled WGS sequence"/>
</dbReference>
<name>A0A1S1LE98_9MYCO</name>
<dbReference type="OrthoDB" id="4543971at2"/>
<evidence type="ECO:0000313" key="2">
    <source>
        <dbReference type="Proteomes" id="UP000179616"/>
    </source>
</evidence>
<sequence>MSDRLLRVFTHVQERYPHNAMDADAVAAHARWLNVECDRLTPELGEAAEDAVIEREIIGKLPPRLVHEVWNRWAYLEAEVTPPTDTSIPHDELSTLHWYDRAAEATVDSPEPARDPWDYRGVDPIEDVALPPKMAWSEADRKVALEKAVGIYGLEPGDWLELDWPPRGSLWDPGHVYTTPIEPCEAHVEDAGDDECEDCVGSVRQEIEEMAQWKWITTLRFNEIRFDRDGAEYVAEVDLDQAFEVAITEQDPREILIGPPGHDTQW</sequence>
<protein>
    <submittedName>
        <fullName evidence="1">Uncharacterized protein</fullName>
    </submittedName>
</protein>
<reference evidence="1 2" key="1">
    <citation type="submission" date="2016-10" db="EMBL/GenBank/DDBJ databases">
        <title>Evaluation of Human, Veterinary and Environmental Mycobacterium chelonae Isolates by Core Genome Phylogenomic Analysis, Targeted Gene Comparison, and Anti-microbial Susceptibility Patterns: A Tale of Mistaken Identities.</title>
        <authorList>
            <person name="Fogelson S.B."/>
            <person name="Camus A.C."/>
            <person name="Lorenz W."/>
            <person name="Vasireddy R."/>
            <person name="Vasireddy S."/>
            <person name="Smith T."/>
            <person name="Brown-Elliott B.A."/>
            <person name="Wallace R.J.Jr."/>
            <person name="Hasan N.A."/>
            <person name="Reischl U."/>
            <person name="Sanchez S."/>
        </authorList>
    </citation>
    <scope>NUCLEOTIDE SEQUENCE [LARGE SCALE GENOMIC DNA]</scope>
    <source>
        <strain evidence="1 2">1559</strain>
    </source>
</reference>
<evidence type="ECO:0000313" key="1">
    <source>
        <dbReference type="EMBL" id="OHU31262.1"/>
    </source>
</evidence>
<dbReference type="GeneID" id="57166399"/>
<dbReference type="STRING" id="948102.BKG76_06260"/>
<dbReference type="RefSeq" id="WP_070936681.1">
    <property type="nucleotide sequence ID" value="NZ_MLIK01000004.1"/>
</dbReference>
<organism evidence="1 2">
    <name type="scientific">Mycobacteroides franklinii</name>
    <dbReference type="NCBI Taxonomy" id="948102"/>
    <lineage>
        <taxon>Bacteria</taxon>
        <taxon>Bacillati</taxon>
        <taxon>Actinomycetota</taxon>
        <taxon>Actinomycetes</taxon>
        <taxon>Mycobacteriales</taxon>
        <taxon>Mycobacteriaceae</taxon>
        <taxon>Mycobacteroides</taxon>
    </lineage>
</organism>